<accession>A0AAW7IMW3</accession>
<sequence>MNIALIIILAFLLLSIFLGIRSSKGKDMNLEQWTVGGRGFGAIFVFLLMAGEIYTTFSFLGGSGWAYGKGAPALYVLIYITLSYVLSYWLLPEIWKYAKENKLMSQSDFFVSKYKSPSLGILAALVGVVSMIPVIVVQLKGLGIIVSEASYGAISMSAAVWMGAIGLTIYVMISGIHGSVWTAVIKDIMMIAIIGFLGIYLPIHYFGGFQPMFEAIDAAKPGFLKFPEQGLSISWFISTVILLVFGFYMWPQVFSAVYSARSGKVFRKNAIISPLYTLMLLFVFFVGFTAILKVPGLVGADADLSLLRLSIQTFDPWFIGIIGGAGLLTALVPGSMLLMSVATLLAKNVYKEFAPTVSDRHVVRLAKILVPIIALIAVYFTLNGGETMSALILMGYSLITQLFPSLLFSLKKKKNPINKYGAIAGIITGLAIVICITLSHSTIGTLFPSLPQAAKDLNVGIIALAFNFIVMITVSLALRNHAVQLEPKSVNDI</sequence>
<organism evidence="9 10">
    <name type="scientific">Peribacillus simplex</name>
    <dbReference type="NCBI Taxonomy" id="1478"/>
    <lineage>
        <taxon>Bacteria</taxon>
        <taxon>Bacillati</taxon>
        <taxon>Bacillota</taxon>
        <taxon>Bacilli</taxon>
        <taxon>Bacillales</taxon>
        <taxon>Bacillaceae</taxon>
        <taxon>Peribacillus</taxon>
    </lineage>
</organism>
<evidence type="ECO:0000256" key="3">
    <source>
        <dbReference type="ARBA" id="ARBA00022448"/>
    </source>
</evidence>
<feature type="transmembrane region" description="Helical" evidence="8">
    <location>
        <begin position="388"/>
        <end position="408"/>
    </location>
</feature>
<feature type="transmembrane region" description="Helical" evidence="8">
    <location>
        <begin position="365"/>
        <end position="382"/>
    </location>
</feature>
<dbReference type="EMBL" id="JAUCEY010000008">
    <property type="protein sequence ID" value="MDM5455347.1"/>
    <property type="molecule type" value="Genomic_DNA"/>
</dbReference>
<evidence type="ECO:0000313" key="9">
    <source>
        <dbReference type="EMBL" id="MDM5455347.1"/>
    </source>
</evidence>
<dbReference type="Proteomes" id="UP001234602">
    <property type="component" value="Unassembled WGS sequence"/>
</dbReference>
<feature type="transmembrane region" description="Helical" evidence="8">
    <location>
        <begin position="35"/>
        <end position="54"/>
    </location>
</feature>
<evidence type="ECO:0000313" key="10">
    <source>
        <dbReference type="Proteomes" id="UP001234602"/>
    </source>
</evidence>
<feature type="transmembrane region" description="Helical" evidence="8">
    <location>
        <begin position="180"/>
        <end position="203"/>
    </location>
</feature>
<dbReference type="PROSITE" id="PS50283">
    <property type="entry name" value="NA_SOLUT_SYMP_3"/>
    <property type="match status" value="1"/>
</dbReference>
<protein>
    <submittedName>
        <fullName evidence="9">Sodium:solute symporter</fullName>
    </submittedName>
</protein>
<dbReference type="PANTHER" id="PTHR48086">
    <property type="entry name" value="SODIUM/PROLINE SYMPORTER-RELATED"/>
    <property type="match status" value="1"/>
</dbReference>
<evidence type="ECO:0000256" key="2">
    <source>
        <dbReference type="ARBA" id="ARBA00006434"/>
    </source>
</evidence>
<feature type="transmembrane region" description="Helical" evidence="8">
    <location>
        <begin position="151"/>
        <end position="173"/>
    </location>
</feature>
<feature type="transmembrane region" description="Helical" evidence="8">
    <location>
        <begin position="119"/>
        <end position="139"/>
    </location>
</feature>
<comment type="caution">
    <text evidence="9">The sequence shown here is derived from an EMBL/GenBank/DDBJ whole genome shotgun (WGS) entry which is preliminary data.</text>
</comment>
<dbReference type="GO" id="GO:0005886">
    <property type="term" value="C:plasma membrane"/>
    <property type="evidence" value="ECO:0007669"/>
    <property type="project" value="TreeGrafter"/>
</dbReference>
<dbReference type="AlphaFoldDB" id="A0AAW7IMW3"/>
<keyword evidence="3" id="KW-0813">Transport</keyword>
<dbReference type="CDD" id="cd10322">
    <property type="entry name" value="SLC5sbd"/>
    <property type="match status" value="1"/>
</dbReference>
<dbReference type="GO" id="GO:0022857">
    <property type="term" value="F:transmembrane transporter activity"/>
    <property type="evidence" value="ECO:0007669"/>
    <property type="project" value="InterPro"/>
</dbReference>
<reference evidence="9" key="1">
    <citation type="submission" date="2023-06" db="EMBL/GenBank/DDBJ databases">
        <title>Comparative genomics of Bacillaceae isolates and their secondary metabolite potential.</title>
        <authorList>
            <person name="Song L."/>
            <person name="Nielsen L.J."/>
            <person name="Mohite O."/>
            <person name="Xu X."/>
            <person name="Weber T."/>
            <person name="Kovacs A.T."/>
        </authorList>
    </citation>
    <scope>NUCLEOTIDE SEQUENCE</scope>
    <source>
        <strain evidence="9">D8_B_37</strain>
    </source>
</reference>
<evidence type="ECO:0000256" key="6">
    <source>
        <dbReference type="ARBA" id="ARBA00023136"/>
    </source>
</evidence>
<keyword evidence="4 8" id="KW-0812">Transmembrane</keyword>
<dbReference type="Gene3D" id="1.20.1730.10">
    <property type="entry name" value="Sodium/glucose cotransporter"/>
    <property type="match status" value="1"/>
</dbReference>
<evidence type="ECO:0000256" key="4">
    <source>
        <dbReference type="ARBA" id="ARBA00022692"/>
    </source>
</evidence>
<evidence type="ECO:0000256" key="5">
    <source>
        <dbReference type="ARBA" id="ARBA00022989"/>
    </source>
</evidence>
<feature type="transmembrane region" description="Helical" evidence="8">
    <location>
        <begin position="74"/>
        <end position="98"/>
    </location>
</feature>
<dbReference type="RefSeq" id="WP_289321044.1">
    <property type="nucleotide sequence ID" value="NZ_JAUCEY010000008.1"/>
</dbReference>
<feature type="transmembrane region" description="Helical" evidence="8">
    <location>
        <begin position="420"/>
        <end position="439"/>
    </location>
</feature>
<comment type="subcellular location">
    <subcellularLocation>
        <location evidence="1">Membrane</location>
        <topology evidence="1">Multi-pass membrane protein</topology>
    </subcellularLocation>
</comment>
<keyword evidence="6 8" id="KW-0472">Membrane</keyword>
<feature type="transmembrane region" description="Helical" evidence="8">
    <location>
        <begin position="233"/>
        <end position="254"/>
    </location>
</feature>
<dbReference type="InterPro" id="IPR001734">
    <property type="entry name" value="Na/solute_symporter"/>
</dbReference>
<evidence type="ECO:0000256" key="1">
    <source>
        <dbReference type="ARBA" id="ARBA00004141"/>
    </source>
</evidence>
<dbReference type="InterPro" id="IPR038377">
    <property type="entry name" value="Na/Glc_symporter_sf"/>
</dbReference>
<comment type="similarity">
    <text evidence="2 7">Belongs to the sodium:solute symporter (SSF) (TC 2.A.21) family.</text>
</comment>
<dbReference type="Pfam" id="PF00474">
    <property type="entry name" value="SSF"/>
    <property type="match status" value="1"/>
</dbReference>
<proteinExistence type="inferred from homology"/>
<gene>
    <name evidence="9" type="ORF">QUF89_24965</name>
</gene>
<keyword evidence="5 8" id="KW-1133">Transmembrane helix</keyword>
<evidence type="ECO:0000256" key="8">
    <source>
        <dbReference type="SAM" id="Phobius"/>
    </source>
</evidence>
<feature type="transmembrane region" description="Helical" evidence="8">
    <location>
        <begin position="317"/>
        <end position="345"/>
    </location>
</feature>
<dbReference type="InterPro" id="IPR050277">
    <property type="entry name" value="Sodium:Solute_Symporter"/>
</dbReference>
<dbReference type="PANTHER" id="PTHR48086:SF8">
    <property type="entry name" value="MONOCARBOXYLIC ACID PERMEASE"/>
    <property type="match status" value="1"/>
</dbReference>
<feature type="transmembrane region" description="Helical" evidence="8">
    <location>
        <begin position="459"/>
        <end position="478"/>
    </location>
</feature>
<name>A0AAW7IMW3_9BACI</name>
<evidence type="ECO:0000256" key="7">
    <source>
        <dbReference type="RuleBase" id="RU362091"/>
    </source>
</evidence>
<feature type="transmembrane region" description="Helical" evidence="8">
    <location>
        <begin position="275"/>
        <end position="297"/>
    </location>
</feature>
<feature type="transmembrane region" description="Helical" evidence="8">
    <location>
        <begin position="6"/>
        <end position="23"/>
    </location>
</feature>